<dbReference type="InterPro" id="IPR051938">
    <property type="entry name" value="Apopto_cytoskel_mod"/>
</dbReference>
<dbReference type="CDD" id="cd10719">
    <property type="entry name" value="DnaJ_zf"/>
    <property type="match status" value="1"/>
</dbReference>
<feature type="domain" description="CR-type" evidence="12">
    <location>
        <begin position="215"/>
        <end position="293"/>
    </location>
</feature>
<organism evidence="13 14">
    <name type="scientific">Mandrillus leucophaeus</name>
    <name type="common">Drill</name>
    <name type="synonym">Papio leucophaeus</name>
    <dbReference type="NCBI Taxonomy" id="9568"/>
    <lineage>
        <taxon>Eukaryota</taxon>
        <taxon>Metazoa</taxon>
        <taxon>Chordata</taxon>
        <taxon>Craniata</taxon>
        <taxon>Vertebrata</taxon>
        <taxon>Euteleostomi</taxon>
        <taxon>Mammalia</taxon>
        <taxon>Eutheria</taxon>
        <taxon>Euarchontoglires</taxon>
        <taxon>Primates</taxon>
        <taxon>Haplorrhini</taxon>
        <taxon>Catarrhini</taxon>
        <taxon>Cercopithecidae</taxon>
        <taxon>Cercopithecinae</taxon>
        <taxon>Mandrillus</taxon>
    </lineage>
</organism>
<evidence type="ECO:0000256" key="1">
    <source>
        <dbReference type="ARBA" id="ARBA00022481"/>
    </source>
</evidence>
<dbReference type="Gene3D" id="2.60.260.20">
    <property type="entry name" value="Urease metallochaperone UreE, N-terminal domain"/>
    <property type="match status" value="1"/>
</dbReference>
<evidence type="ECO:0000256" key="8">
    <source>
        <dbReference type="ARBA" id="ARBA00023186"/>
    </source>
</evidence>
<dbReference type="Ensembl" id="ENSMLET00000046823.1">
    <property type="protein sequence ID" value="ENSMLEP00000023309.1"/>
    <property type="gene ID" value="ENSMLEG00000035832.1"/>
</dbReference>
<feature type="zinc finger region" description="CR-type" evidence="9">
    <location>
        <begin position="215"/>
        <end position="293"/>
    </location>
</feature>
<dbReference type="GO" id="GO:0007005">
    <property type="term" value="P:mitochondrion organization"/>
    <property type="evidence" value="ECO:0007669"/>
    <property type="project" value="Ensembl"/>
</dbReference>
<dbReference type="GO" id="GO:0006264">
    <property type="term" value="P:mitochondrial DNA replication"/>
    <property type="evidence" value="ECO:0007669"/>
    <property type="project" value="Ensembl"/>
</dbReference>
<dbReference type="GO" id="GO:0042645">
    <property type="term" value="C:mitochondrial nucleoid"/>
    <property type="evidence" value="ECO:0007669"/>
    <property type="project" value="Ensembl"/>
</dbReference>
<dbReference type="CDD" id="cd06257">
    <property type="entry name" value="DnaJ"/>
    <property type="match status" value="1"/>
</dbReference>
<evidence type="ECO:0000256" key="3">
    <source>
        <dbReference type="ARBA" id="ARBA00022723"/>
    </source>
</evidence>
<dbReference type="InterPro" id="IPR036869">
    <property type="entry name" value="J_dom_sf"/>
</dbReference>
<accession>A0A2K5Z649</accession>
<keyword evidence="3 9" id="KW-0479">Metal-binding</keyword>
<dbReference type="GO" id="GO:0030695">
    <property type="term" value="F:GTPase regulator activity"/>
    <property type="evidence" value="ECO:0007669"/>
    <property type="project" value="Ensembl"/>
</dbReference>
<dbReference type="GO" id="GO:0006924">
    <property type="term" value="P:activation-induced cell death of T cells"/>
    <property type="evidence" value="ECO:0007669"/>
    <property type="project" value="Ensembl"/>
</dbReference>
<protein>
    <submittedName>
        <fullName evidence="13">DnaJ heat shock protein family (Hsp40) member A3</fullName>
    </submittedName>
</protein>
<dbReference type="PRINTS" id="PR00625">
    <property type="entry name" value="JDOMAIN"/>
</dbReference>
<evidence type="ECO:0000259" key="12">
    <source>
        <dbReference type="PROSITE" id="PS51188"/>
    </source>
</evidence>
<dbReference type="GO" id="GO:0006457">
    <property type="term" value="P:protein folding"/>
    <property type="evidence" value="ECO:0007669"/>
    <property type="project" value="InterPro"/>
</dbReference>
<evidence type="ECO:0000256" key="7">
    <source>
        <dbReference type="ARBA" id="ARBA00022946"/>
    </source>
</evidence>
<dbReference type="STRING" id="9568.ENSMLEP00000023309"/>
<dbReference type="GO" id="GO:0045211">
    <property type="term" value="C:postsynaptic membrane"/>
    <property type="evidence" value="ECO:0007669"/>
    <property type="project" value="Ensembl"/>
</dbReference>
<dbReference type="GO" id="GO:0007528">
    <property type="term" value="P:neuromuscular junction development"/>
    <property type="evidence" value="ECO:0007669"/>
    <property type="project" value="Ensembl"/>
</dbReference>
<dbReference type="GO" id="GO:0005884">
    <property type="term" value="C:actin filament"/>
    <property type="evidence" value="ECO:0007669"/>
    <property type="project" value="Ensembl"/>
</dbReference>
<dbReference type="Pfam" id="PF01556">
    <property type="entry name" value="DnaJ_C"/>
    <property type="match status" value="1"/>
</dbReference>
<sequence length="425" mass="47308">MFNRDRVSVLPRLVLNSWAQAILTPQVPKVLGLQVRWVMYSQFSFVENIPRVIFFLFLFSFLGTKHYPFICTASFHTNAPLAKEDYYQILGVPRNASQKEIKKAYYQLAKKYHPDTNQDDPKAKEKFSQLAEAYEVLSDEVKRKQYDAYGSAGFDSGASGSQHSYWKGGPTVDPEELFRKIFGEFSSSSFGDFQTVFDQPQEYIMELTFNQAAKGVNKEFTVNIMDTCERCDGKGNEPGTKVQHCHYCGGSGMETINTGPFVMRSTCRRCGGRGSIIITPCVVCRGVGQAKQKKRVMIPVPAGVEDGQTVRMPVGKREIFITFRVDIHSDLFISIAQALLGGTARAQGLYETINVTVRGRLTSRQQNLILSYAEDETDVEGTVNGVTLTSSGGSSMDSSAGSKARREAGEDEEGFLSKLKKMFTS</sequence>
<feature type="compositionally biased region" description="Low complexity" evidence="10">
    <location>
        <begin position="390"/>
        <end position="402"/>
    </location>
</feature>
<reference evidence="13" key="2">
    <citation type="submission" date="2025-09" db="UniProtKB">
        <authorList>
            <consortium name="Ensembl"/>
        </authorList>
    </citation>
    <scope>IDENTIFICATION</scope>
</reference>
<dbReference type="SUPFAM" id="SSF57938">
    <property type="entry name" value="DnaJ/Hsp40 cysteine-rich domain"/>
    <property type="match status" value="1"/>
</dbReference>
<dbReference type="PANTHER" id="PTHR44145:SF3">
    <property type="entry name" value="DNAJ HOMOLOG SUBFAMILY A MEMBER 3, MITOCHONDRIAL"/>
    <property type="match status" value="1"/>
</dbReference>
<reference evidence="13" key="1">
    <citation type="submission" date="2025-08" db="UniProtKB">
        <authorList>
            <consortium name="Ensembl"/>
        </authorList>
    </citation>
    <scope>IDENTIFICATION</scope>
</reference>
<dbReference type="GO" id="GO:0008285">
    <property type="term" value="P:negative regulation of cell population proliferation"/>
    <property type="evidence" value="ECO:0007669"/>
    <property type="project" value="Ensembl"/>
</dbReference>
<keyword evidence="4" id="KW-0677">Repeat</keyword>
<evidence type="ECO:0000259" key="11">
    <source>
        <dbReference type="PROSITE" id="PS50076"/>
    </source>
</evidence>
<dbReference type="GO" id="GO:0090398">
    <property type="term" value="P:cellular senescence"/>
    <property type="evidence" value="ECO:0007669"/>
    <property type="project" value="Ensembl"/>
</dbReference>
<dbReference type="Proteomes" id="UP000233140">
    <property type="component" value="Unassembled WGS sequence"/>
</dbReference>
<evidence type="ECO:0000313" key="13">
    <source>
        <dbReference type="Ensembl" id="ENSMLEP00000023309.1"/>
    </source>
</evidence>
<evidence type="ECO:0000256" key="10">
    <source>
        <dbReference type="SAM" id="MobiDB-lite"/>
    </source>
</evidence>
<gene>
    <name evidence="13" type="primary">DNAJA3</name>
</gene>
<dbReference type="GO" id="GO:0000122">
    <property type="term" value="P:negative regulation of transcription by RNA polymerase II"/>
    <property type="evidence" value="ECO:0007669"/>
    <property type="project" value="Ensembl"/>
</dbReference>
<dbReference type="InterPro" id="IPR008971">
    <property type="entry name" value="HSP40/DnaJ_pept-bd"/>
</dbReference>
<dbReference type="GO" id="GO:0043066">
    <property type="term" value="P:negative regulation of apoptotic process"/>
    <property type="evidence" value="ECO:0007669"/>
    <property type="project" value="TreeGrafter"/>
</dbReference>
<evidence type="ECO:0000313" key="14">
    <source>
        <dbReference type="Proteomes" id="UP000233140"/>
    </source>
</evidence>
<keyword evidence="2" id="KW-0963">Cytoplasm</keyword>
<evidence type="ECO:0000256" key="2">
    <source>
        <dbReference type="ARBA" id="ARBA00022490"/>
    </source>
</evidence>
<dbReference type="PANTHER" id="PTHR44145">
    <property type="entry name" value="DNAJ HOMOLOG SUBFAMILY A MEMBER 3, MITOCHONDRIAL"/>
    <property type="match status" value="1"/>
</dbReference>
<dbReference type="GO" id="GO:0033077">
    <property type="term" value="P:T cell differentiation in thymus"/>
    <property type="evidence" value="ECO:0007669"/>
    <property type="project" value="Ensembl"/>
</dbReference>
<dbReference type="InterPro" id="IPR002939">
    <property type="entry name" value="DnaJ_C"/>
</dbReference>
<dbReference type="FunFam" id="2.10.230.10:FF:000003">
    <property type="entry name" value="dnaJ homolog subfamily A member 3, mitochondrial"/>
    <property type="match status" value="1"/>
</dbReference>
<dbReference type="SUPFAM" id="SSF46565">
    <property type="entry name" value="Chaperone J-domain"/>
    <property type="match status" value="1"/>
</dbReference>
<keyword evidence="8" id="KW-0143">Chaperone</keyword>
<keyword evidence="14" id="KW-1185">Reference proteome</keyword>
<dbReference type="PROSITE" id="PS51188">
    <property type="entry name" value="ZF_CR"/>
    <property type="match status" value="1"/>
</dbReference>
<dbReference type="Gene3D" id="1.10.287.110">
    <property type="entry name" value="DnaJ domain"/>
    <property type="match status" value="1"/>
</dbReference>
<dbReference type="InterPro" id="IPR036410">
    <property type="entry name" value="HSP_DnaJ_Cys-rich_dom_sf"/>
</dbReference>
<evidence type="ECO:0000256" key="6">
    <source>
        <dbReference type="ARBA" id="ARBA00022833"/>
    </source>
</evidence>
<dbReference type="GO" id="GO:0042102">
    <property type="term" value="P:positive regulation of T cell proliferation"/>
    <property type="evidence" value="ECO:0007669"/>
    <property type="project" value="Ensembl"/>
</dbReference>
<dbReference type="GO" id="GO:0005634">
    <property type="term" value="C:nucleus"/>
    <property type="evidence" value="ECO:0007669"/>
    <property type="project" value="Ensembl"/>
</dbReference>
<dbReference type="PROSITE" id="PS00636">
    <property type="entry name" value="DNAJ_1"/>
    <property type="match status" value="1"/>
</dbReference>
<dbReference type="GO" id="GO:0005829">
    <property type="term" value="C:cytosol"/>
    <property type="evidence" value="ECO:0007669"/>
    <property type="project" value="Ensembl"/>
</dbReference>
<evidence type="ECO:0000256" key="4">
    <source>
        <dbReference type="ARBA" id="ARBA00022737"/>
    </source>
</evidence>
<feature type="region of interest" description="Disordered" evidence="10">
    <location>
        <begin position="386"/>
        <end position="413"/>
    </location>
</feature>
<dbReference type="SMART" id="SM00271">
    <property type="entry name" value="DnaJ"/>
    <property type="match status" value="1"/>
</dbReference>
<dbReference type="GeneTree" id="ENSGT00940000155280"/>
<dbReference type="GO" id="GO:0031594">
    <property type="term" value="C:neuromuscular junction"/>
    <property type="evidence" value="ECO:0007669"/>
    <property type="project" value="Ensembl"/>
</dbReference>
<keyword evidence="1" id="KW-0488">Methylation</keyword>
<evidence type="ECO:0000256" key="9">
    <source>
        <dbReference type="PROSITE-ProRule" id="PRU00546"/>
    </source>
</evidence>
<dbReference type="SUPFAM" id="SSF49493">
    <property type="entry name" value="HSP40/DnaJ peptide-binding domain"/>
    <property type="match status" value="1"/>
</dbReference>
<dbReference type="Pfam" id="PF00226">
    <property type="entry name" value="DnaJ"/>
    <property type="match status" value="1"/>
</dbReference>
<dbReference type="GO" id="GO:0051082">
    <property type="term" value="F:unfolded protein binding"/>
    <property type="evidence" value="ECO:0007669"/>
    <property type="project" value="Ensembl"/>
</dbReference>
<name>A0A2K5Z649_MANLE</name>
<dbReference type="Pfam" id="PF00684">
    <property type="entry name" value="DnaJ_CXXCXGXG"/>
    <property type="match status" value="1"/>
</dbReference>
<proteinExistence type="predicted"/>
<dbReference type="AlphaFoldDB" id="A0A2K5Z649"/>
<keyword evidence="5 9" id="KW-0863">Zinc-finger</keyword>
<dbReference type="PROSITE" id="PS50076">
    <property type="entry name" value="DNAJ_2"/>
    <property type="match status" value="1"/>
</dbReference>
<dbReference type="GO" id="GO:0031072">
    <property type="term" value="F:heat shock protein binding"/>
    <property type="evidence" value="ECO:0007669"/>
    <property type="project" value="InterPro"/>
</dbReference>
<dbReference type="InterPro" id="IPR018253">
    <property type="entry name" value="DnaJ_domain_CS"/>
</dbReference>
<dbReference type="GO" id="GO:0007264">
    <property type="term" value="P:small GTPase-mediated signal transduction"/>
    <property type="evidence" value="ECO:0007669"/>
    <property type="project" value="Ensembl"/>
</dbReference>
<dbReference type="InterPro" id="IPR001623">
    <property type="entry name" value="DnaJ_domain"/>
</dbReference>
<feature type="domain" description="J" evidence="11">
    <location>
        <begin position="85"/>
        <end position="150"/>
    </location>
</feature>
<dbReference type="GO" id="GO:0008270">
    <property type="term" value="F:zinc ion binding"/>
    <property type="evidence" value="ECO:0007669"/>
    <property type="project" value="UniProtKB-KW"/>
</dbReference>
<dbReference type="FunFam" id="1.10.287.110:FF:000025">
    <property type="entry name" value="dnaJ homolog subfamily A member 3, mitochondrial isoform X2"/>
    <property type="match status" value="1"/>
</dbReference>
<dbReference type="GO" id="GO:0019901">
    <property type="term" value="F:protein kinase binding"/>
    <property type="evidence" value="ECO:0007669"/>
    <property type="project" value="TreeGrafter"/>
</dbReference>
<keyword evidence="7" id="KW-0809">Transit peptide</keyword>
<keyword evidence="6 9" id="KW-0862">Zinc</keyword>
<dbReference type="GO" id="GO:0009898">
    <property type="term" value="C:cytoplasmic side of plasma membrane"/>
    <property type="evidence" value="ECO:0007669"/>
    <property type="project" value="Ensembl"/>
</dbReference>
<evidence type="ECO:0000256" key="5">
    <source>
        <dbReference type="ARBA" id="ARBA00022771"/>
    </source>
</evidence>
<dbReference type="Gene3D" id="2.10.230.10">
    <property type="entry name" value="Heat shock protein DnaJ, cysteine-rich domain"/>
    <property type="match status" value="1"/>
</dbReference>
<dbReference type="InterPro" id="IPR001305">
    <property type="entry name" value="HSP_DnaJ_Cys-rich_dom"/>
</dbReference>